<sequence length="142" mass="15822">MDVERTFTVRQPVRPLFDYLKDFANTEVWDPGTVTCTRVGIGPIEAGAQWHNVSEFRGRRTELTYRLFHMEETRLIFVGKNKTATATDDLAFTAVPDGTTITYHATIVFNGIARLADPFLKPGFNAVADNTVAQMVAVLNAL</sequence>
<proteinExistence type="predicted"/>
<protein>
    <submittedName>
        <fullName evidence="1">SRPBCC family protein</fullName>
    </submittedName>
</protein>
<dbReference type="Proteomes" id="UP001500618">
    <property type="component" value="Unassembled WGS sequence"/>
</dbReference>
<dbReference type="RefSeq" id="WP_163568830.1">
    <property type="nucleotide sequence ID" value="NZ_BAAANY010000008.1"/>
</dbReference>
<reference evidence="2" key="1">
    <citation type="journal article" date="2019" name="Int. J. Syst. Evol. Microbiol.">
        <title>The Global Catalogue of Microorganisms (GCM) 10K type strain sequencing project: providing services to taxonomists for standard genome sequencing and annotation.</title>
        <authorList>
            <consortium name="The Broad Institute Genomics Platform"/>
            <consortium name="The Broad Institute Genome Sequencing Center for Infectious Disease"/>
            <person name="Wu L."/>
            <person name="Ma J."/>
        </authorList>
    </citation>
    <scope>NUCLEOTIDE SEQUENCE [LARGE SCALE GENOMIC DNA]</scope>
    <source>
        <strain evidence="2">JCM 14718</strain>
    </source>
</reference>
<dbReference type="EMBL" id="BAAANY010000008">
    <property type="protein sequence ID" value="GAA1673137.1"/>
    <property type="molecule type" value="Genomic_DNA"/>
</dbReference>
<name>A0ABP4SHQ8_9ACTN</name>
<organism evidence="1 2">
    <name type="scientific">Fodinicola feengrottensis</name>
    <dbReference type="NCBI Taxonomy" id="435914"/>
    <lineage>
        <taxon>Bacteria</taxon>
        <taxon>Bacillati</taxon>
        <taxon>Actinomycetota</taxon>
        <taxon>Actinomycetes</taxon>
        <taxon>Mycobacteriales</taxon>
        <taxon>Fodinicola</taxon>
    </lineage>
</organism>
<comment type="caution">
    <text evidence="1">The sequence shown here is derived from an EMBL/GenBank/DDBJ whole genome shotgun (WGS) entry which is preliminary data.</text>
</comment>
<evidence type="ECO:0000313" key="2">
    <source>
        <dbReference type="Proteomes" id="UP001500618"/>
    </source>
</evidence>
<dbReference type="InterPro" id="IPR023393">
    <property type="entry name" value="START-like_dom_sf"/>
</dbReference>
<dbReference type="SUPFAM" id="SSF55961">
    <property type="entry name" value="Bet v1-like"/>
    <property type="match status" value="1"/>
</dbReference>
<dbReference type="Gene3D" id="3.30.530.20">
    <property type="match status" value="1"/>
</dbReference>
<dbReference type="Pfam" id="PF10604">
    <property type="entry name" value="Polyketide_cyc2"/>
    <property type="match status" value="1"/>
</dbReference>
<gene>
    <name evidence="1" type="ORF">GCM10009765_23070</name>
</gene>
<evidence type="ECO:0000313" key="1">
    <source>
        <dbReference type="EMBL" id="GAA1673137.1"/>
    </source>
</evidence>
<accession>A0ABP4SHQ8</accession>
<dbReference type="InterPro" id="IPR019587">
    <property type="entry name" value="Polyketide_cyclase/dehydratase"/>
</dbReference>
<keyword evidence="2" id="KW-1185">Reference proteome</keyword>